<evidence type="ECO:0000256" key="4">
    <source>
        <dbReference type="ARBA" id="ARBA00023139"/>
    </source>
</evidence>
<evidence type="ECO:0000313" key="7">
    <source>
        <dbReference type="EMBL" id="TCS69273.1"/>
    </source>
</evidence>
<dbReference type="Gene3D" id="3.40.190.10">
    <property type="entry name" value="Periplasmic binding protein-like II"/>
    <property type="match status" value="2"/>
</dbReference>
<keyword evidence="3" id="KW-0472">Membrane</keyword>
<dbReference type="PANTHER" id="PTHR43649:SF33">
    <property type="entry name" value="POLYGALACTURONAN_RHAMNOGALACTURONAN-BINDING PROTEIN YTCQ"/>
    <property type="match status" value="1"/>
</dbReference>
<dbReference type="Proteomes" id="UP000702954">
    <property type="component" value="Unassembled WGS sequence"/>
</dbReference>
<evidence type="ECO:0000256" key="3">
    <source>
        <dbReference type="ARBA" id="ARBA00023136"/>
    </source>
</evidence>
<dbReference type="EMBL" id="BHEO01000008">
    <property type="protein sequence ID" value="GBU06224.1"/>
    <property type="molecule type" value="Genomic_DNA"/>
</dbReference>
<reference evidence="7 8" key="2">
    <citation type="submission" date="2019-03" db="EMBL/GenBank/DDBJ databases">
        <title>Genomic Encyclopedia of Type Strains, Phase IV (KMG-IV): sequencing the most valuable type-strain genomes for metagenomic binning, comparative biology and taxonomic classification.</title>
        <authorList>
            <person name="Goeker M."/>
        </authorList>
    </citation>
    <scope>NUCLEOTIDE SEQUENCE [LARGE SCALE GENOMIC DNA]</scope>
    <source>
        <strain evidence="7 8">DSM 103426</strain>
    </source>
</reference>
<evidence type="ECO:0000256" key="5">
    <source>
        <dbReference type="ARBA" id="ARBA00023288"/>
    </source>
</evidence>
<dbReference type="PROSITE" id="PS51257">
    <property type="entry name" value="PROKAR_LIPOPROTEIN"/>
    <property type="match status" value="1"/>
</dbReference>
<dbReference type="PANTHER" id="PTHR43649">
    <property type="entry name" value="ARABINOSE-BINDING PROTEIN-RELATED"/>
    <property type="match status" value="1"/>
</dbReference>
<evidence type="ECO:0000313" key="8">
    <source>
        <dbReference type="Proteomes" id="UP000294613"/>
    </source>
</evidence>
<gene>
    <name evidence="6" type="primary">msmE_3</name>
    <name evidence="7" type="ORF">EDD74_10428</name>
    <name evidence="6" type="ORF">FAEUMB_27650</name>
</gene>
<evidence type="ECO:0000313" key="6">
    <source>
        <dbReference type="EMBL" id="GBU06224.1"/>
    </source>
</evidence>
<keyword evidence="1" id="KW-1003">Cell membrane</keyword>
<evidence type="ECO:0000313" key="9">
    <source>
        <dbReference type="Proteomes" id="UP000702954"/>
    </source>
</evidence>
<dbReference type="SUPFAM" id="SSF53850">
    <property type="entry name" value="Periplasmic binding protein-like II"/>
    <property type="match status" value="1"/>
</dbReference>
<dbReference type="EMBL" id="SLZV01000004">
    <property type="protein sequence ID" value="TCS69273.1"/>
    <property type="molecule type" value="Genomic_DNA"/>
</dbReference>
<dbReference type="Pfam" id="PF13416">
    <property type="entry name" value="SBP_bac_8"/>
    <property type="match status" value="1"/>
</dbReference>
<proteinExistence type="predicted"/>
<keyword evidence="2" id="KW-0732">Signal</keyword>
<dbReference type="Proteomes" id="UP000294613">
    <property type="component" value="Unassembled WGS sequence"/>
</dbReference>
<accession>A0A4R3JQQ4</accession>
<dbReference type="InterPro" id="IPR006059">
    <property type="entry name" value="SBP"/>
</dbReference>
<dbReference type="AlphaFoldDB" id="A0A4R3JQQ4"/>
<organism evidence="7 8">
    <name type="scientific">Faecalimonas umbilicata</name>
    <dbReference type="NCBI Taxonomy" id="1912855"/>
    <lineage>
        <taxon>Bacteria</taxon>
        <taxon>Bacillati</taxon>
        <taxon>Bacillota</taxon>
        <taxon>Clostridia</taxon>
        <taxon>Lachnospirales</taxon>
        <taxon>Lachnospiraceae</taxon>
        <taxon>Faecalimonas</taxon>
    </lineage>
</organism>
<dbReference type="RefSeq" id="WP_116442255.1">
    <property type="nucleotide sequence ID" value="NZ_BHEO01000008.1"/>
</dbReference>
<keyword evidence="5" id="KW-0449">Lipoprotein</keyword>
<keyword evidence="9" id="KW-1185">Reference proteome</keyword>
<keyword evidence="4" id="KW-0564">Palmitate</keyword>
<protein>
    <submittedName>
        <fullName evidence="7">Carbohydrate ABC transporter substrate-binding protein (CUT1 family)</fullName>
    </submittedName>
    <submittedName>
        <fullName evidence="6">Multiple sugar-binding protein</fullName>
    </submittedName>
</protein>
<comment type="caution">
    <text evidence="7">The sequence shown here is derived from an EMBL/GenBank/DDBJ whole genome shotgun (WGS) entry which is preliminary data.</text>
</comment>
<dbReference type="InterPro" id="IPR050490">
    <property type="entry name" value="Bact_solute-bd_prot1"/>
</dbReference>
<evidence type="ECO:0000256" key="2">
    <source>
        <dbReference type="ARBA" id="ARBA00022729"/>
    </source>
</evidence>
<name>A0A4R3JQQ4_9FIRM</name>
<sequence>MRKSKRIFIICMIGAVFFLSGCSERKEKQVEITVMHGWGSTEMDHKEMQKIYSDFQKKYPDISLNLIAMPTGKEMVERAEDRILVGDLPDVIFCGDAGKESLYQFMIENELALDLMPYIKEDKELLHSIAPSSMEYWKTRDGKLYTVSDVLMLGGGYWYNEEIFREAGITSIPETWEEFYSACQKIQTWSETSNKDVMPLGPTVEGYLYITDQMLAKNRGRGSVAISQNKVPMSQSEICTVLEQQKELWHYTKPLSKEYSYRDETDLFNDGKLAMYINGIWGAFMIDETLPVSYALLPFGEGAEIACESAGLGYLLGNTENEKRIDASIKFLKYMLSKEVQERILLKTGQMPANPQITIEQYSEKMPRFCQAATEVKQAEIKIQVPANLWNSAQMHIFEEYLPVFFQEEMSGEVFFQLLERNSQNRLKK</sequence>
<reference evidence="6 9" key="1">
    <citation type="journal article" date="2018" name="Int. J. Syst. Evol. Microbiol.">
        <title>Draft Genome Sequence of Faecalimonas umbilicata JCM 30896T, an Acetate-Producing Bacterium Isolated from Human Feces.</title>
        <authorList>
            <person name="Sakamoto M."/>
            <person name="Ikeyama N."/>
            <person name="Yuki M."/>
            <person name="Ohkuma M."/>
        </authorList>
    </citation>
    <scope>NUCLEOTIDE SEQUENCE [LARGE SCALE GENOMIC DNA]</scope>
    <source>
        <strain evidence="6 9">EGH7</strain>
    </source>
</reference>
<evidence type="ECO:0000256" key="1">
    <source>
        <dbReference type="ARBA" id="ARBA00022475"/>
    </source>
</evidence>